<proteinExistence type="predicted"/>
<feature type="domain" description="DUF3298" evidence="1">
    <location>
        <begin position="152"/>
        <end position="227"/>
    </location>
</feature>
<protein>
    <submittedName>
        <fullName evidence="2">DUF3298 domain-containing protein</fullName>
    </submittedName>
</protein>
<accession>A0AAU0N4R6</accession>
<dbReference type="InterPro" id="IPR037126">
    <property type="entry name" value="PdaC/RsiV-like_sf"/>
</dbReference>
<keyword evidence="3" id="KW-1185">Reference proteome</keyword>
<dbReference type="Pfam" id="PF11738">
    <property type="entry name" value="DUF3298"/>
    <property type="match status" value="1"/>
</dbReference>
<evidence type="ECO:0000313" key="2">
    <source>
        <dbReference type="EMBL" id="WOX07036.1"/>
    </source>
</evidence>
<organism evidence="2 3">
    <name type="scientific">Microbulbifer pacificus</name>
    <dbReference type="NCBI Taxonomy" id="407164"/>
    <lineage>
        <taxon>Bacteria</taxon>
        <taxon>Pseudomonadati</taxon>
        <taxon>Pseudomonadota</taxon>
        <taxon>Gammaproteobacteria</taxon>
        <taxon>Cellvibrionales</taxon>
        <taxon>Microbulbiferaceae</taxon>
        <taxon>Microbulbifer</taxon>
    </lineage>
</organism>
<dbReference type="Gene3D" id="3.90.640.20">
    <property type="entry name" value="Heat-shock cognate protein, ATPase"/>
    <property type="match status" value="1"/>
</dbReference>
<dbReference type="AlphaFoldDB" id="A0AAU0N4R6"/>
<dbReference type="RefSeq" id="WP_318955469.1">
    <property type="nucleotide sequence ID" value="NZ_CP137555.1"/>
</dbReference>
<evidence type="ECO:0000313" key="3">
    <source>
        <dbReference type="Proteomes" id="UP001302477"/>
    </source>
</evidence>
<reference evidence="2 3" key="1">
    <citation type="submission" date="2023-10" db="EMBL/GenBank/DDBJ databases">
        <title>Description of Microbulbifer bruguierae sp. nov., isolated from the sediments of mangrove plant Bruguiera sexangula and comparative genomic analyses of the genus Microbulbifer.</title>
        <authorList>
            <person name="Long M."/>
        </authorList>
    </citation>
    <scope>NUCLEOTIDE SEQUENCE [LARGE SCALE GENOMIC DNA]</scope>
    <source>
        <strain evidence="2 3">SPO729</strain>
    </source>
</reference>
<name>A0AAU0N4R6_9GAMM</name>
<dbReference type="KEGG" id="mpaf:R5R33_07860"/>
<dbReference type="InterPro" id="IPR021729">
    <property type="entry name" value="DUF3298"/>
</dbReference>
<evidence type="ECO:0000259" key="1">
    <source>
        <dbReference type="Pfam" id="PF11738"/>
    </source>
</evidence>
<dbReference type="Gene3D" id="3.30.565.40">
    <property type="entry name" value="Fervidobacterium nodosum Rt17-B1 like"/>
    <property type="match status" value="1"/>
</dbReference>
<sequence length="237" mass="26421">MTLTACAKREPAGAAALASQMETMEWRAPDCEPADDCTSVTVDREVFSDRPALNEAVRLQLLEQLQGNGETTVAADTSLAQVAQAFIEDAGKVADISSARWQMTGDAKALARRGNLLTVQITSYVYSGGAHGMPVTRWLNWDLSENRRVVLEDVIKSGAEGKFWSLAQAAHQQWLETQNAQQDFRENWPFARSEDFRFTDKGLVLRYGVYTLGPYSMGEVELLIPREQLVEVVREDF</sequence>
<dbReference type="Proteomes" id="UP001302477">
    <property type="component" value="Chromosome"/>
</dbReference>
<gene>
    <name evidence="2" type="ORF">R5R33_07860</name>
</gene>
<dbReference type="EMBL" id="CP137555">
    <property type="protein sequence ID" value="WOX07036.1"/>
    <property type="molecule type" value="Genomic_DNA"/>
</dbReference>